<evidence type="ECO:0000259" key="1">
    <source>
        <dbReference type="PROSITE" id="PS50234"/>
    </source>
</evidence>
<comment type="caution">
    <text evidence="2">The sequence shown here is derived from an EMBL/GenBank/DDBJ whole genome shotgun (WGS) entry which is preliminary data.</text>
</comment>
<dbReference type="RefSeq" id="WP_210682303.1">
    <property type="nucleotide sequence ID" value="NZ_JAGMWN010000005.1"/>
</dbReference>
<dbReference type="EMBL" id="JAGMWN010000005">
    <property type="protein sequence ID" value="MBP5857718.1"/>
    <property type="molecule type" value="Genomic_DNA"/>
</dbReference>
<accession>A0A8J7SN03</accession>
<dbReference type="InterPro" id="IPR036465">
    <property type="entry name" value="vWFA_dom_sf"/>
</dbReference>
<dbReference type="PIRSF" id="PIRSF020634">
    <property type="entry name" value="TerY_vWA"/>
    <property type="match status" value="1"/>
</dbReference>
<dbReference type="InterPro" id="IPR011392">
    <property type="entry name" value="Tellurite-R_TerY"/>
</dbReference>
<dbReference type="AlphaFoldDB" id="A0A8J7SN03"/>
<gene>
    <name evidence="2" type="ORF">KAJ83_11920</name>
</gene>
<dbReference type="SMART" id="SM00327">
    <property type="entry name" value="VWA"/>
    <property type="match status" value="1"/>
</dbReference>
<sequence>MTLAFGDGGLLPEFVDNPENRCPVVLLLDTSASMRGAPIDELNAGVASFRNQILMDDTASLRVELSVIAFGGEVRLVRDFVTIDDLSTPRLEAYGNTPMGGALDLGLRTLEARKRVYRRAGVHYYRPWLFLITDGAPTDGLLWQEAAMRAQEADLMGRLSFFTVGVEGADMEILGEIASPNRPPLMLQGLKFRDLFQWLSASVRRVSLSRVDARHVALPPVNGWARVGV</sequence>
<dbReference type="Gene3D" id="3.40.50.410">
    <property type="entry name" value="von Willebrand factor, type A domain"/>
    <property type="match status" value="1"/>
</dbReference>
<dbReference type="Proteomes" id="UP000672602">
    <property type="component" value="Unassembled WGS sequence"/>
</dbReference>
<name>A0A8J7SN03_9PROT</name>
<dbReference type="PROSITE" id="PS50234">
    <property type="entry name" value="VWFA"/>
    <property type="match status" value="1"/>
</dbReference>
<feature type="domain" description="VWFA" evidence="1">
    <location>
        <begin position="23"/>
        <end position="206"/>
    </location>
</feature>
<dbReference type="InterPro" id="IPR002035">
    <property type="entry name" value="VWF_A"/>
</dbReference>
<keyword evidence="3" id="KW-1185">Reference proteome</keyword>
<organism evidence="2 3">
    <name type="scientific">Marivibrio halodurans</name>
    <dbReference type="NCBI Taxonomy" id="2039722"/>
    <lineage>
        <taxon>Bacteria</taxon>
        <taxon>Pseudomonadati</taxon>
        <taxon>Pseudomonadota</taxon>
        <taxon>Alphaproteobacteria</taxon>
        <taxon>Rhodospirillales</taxon>
        <taxon>Rhodospirillaceae</taxon>
        <taxon>Marivibrio</taxon>
    </lineage>
</organism>
<proteinExistence type="predicted"/>
<dbReference type="Pfam" id="PF00092">
    <property type="entry name" value="VWA"/>
    <property type="match status" value="1"/>
</dbReference>
<reference evidence="2" key="1">
    <citation type="submission" date="2021-04" db="EMBL/GenBank/DDBJ databases">
        <authorList>
            <person name="Zhang D.-C."/>
        </authorList>
    </citation>
    <scope>NUCLEOTIDE SEQUENCE</scope>
    <source>
        <strain evidence="2">CGMCC 1.15697</strain>
    </source>
</reference>
<evidence type="ECO:0000313" key="2">
    <source>
        <dbReference type="EMBL" id="MBP5857718.1"/>
    </source>
</evidence>
<protein>
    <submittedName>
        <fullName evidence="2">VWA domain-containing protein</fullName>
    </submittedName>
</protein>
<dbReference type="SUPFAM" id="SSF53300">
    <property type="entry name" value="vWA-like"/>
    <property type="match status" value="1"/>
</dbReference>
<evidence type="ECO:0000313" key="3">
    <source>
        <dbReference type="Proteomes" id="UP000672602"/>
    </source>
</evidence>